<accession>A0ABY4RIN3</accession>
<feature type="compositionally biased region" description="Basic and acidic residues" evidence="2">
    <location>
        <begin position="167"/>
        <end position="209"/>
    </location>
</feature>
<feature type="compositionally biased region" description="Basic and acidic residues" evidence="2">
    <location>
        <begin position="218"/>
        <end position="227"/>
    </location>
</feature>
<dbReference type="InterPro" id="IPR036582">
    <property type="entry name" value="Mao_N_sf"/>
</dbReference>
<dbReference type="InterPro" id="IPR021731">
    <property type="entry name" value="AMIN_dom"/>
</dbReference>
<dbReference type="GO" id="GO:0008745">
    <property type="term" value="F:N-acetylmuramoyl-L-alanine amidase activity"/>
    <property type="evidence" value="ECO:0007669"/>
    <property type="project" value="UniProtKB-EC"/>
</dbReference>
<dbReference type="Pfam" id="PF11741">
    <property type="entry name" value="AMIN"/>
    <property type="match status" value="1"/>
</dbReference>
<dbReference type="SUPFAM" id="SSF55383">
    <property type="entry name" value="Copper amine oxidase, domain N"/>
    <property type="match status" value="1"/>
</dbReference>
<evidence type="ECO:0000256" key="1">
    <source>
        <dbReference type="ARBA" id="ARBA00022801"/>
    </source>
</evidence>
<dbReference type="Gene3D" id="2.60.40.3500">
    <property type="match status" value="1"/>
</dbReference>
<feature type="compositionally biased region" description="Low complexity" evidence="2">
    <location>
        <begin position="228"/>
        <end position="249"/>
    </location>
</feature>
<sequence>MRVATTLLSLLLFSLLLCPMMAFAAVQPIQLFLNGKPLVAEVPPRIIKDNTVVPVRIIAESLGSKVKWDEKSRKVTIDKSGVSIQLFIDKQSALVNNESFELETAPTIVDGNTLLPLRFVSEQFGVDVTWDDLTRSVFLYQSEGDVKEAVSSPAAGADGKPAAGEEAGAKPGKDEGAATAGKDEGKTDGRTESKPQDNAGDKQQDKPGEKQQNAAGDKQQDKPEPDKTGGSAAAADAGKNNAAGTAADKPGSVNSSGQPGSPAEGKDGGKDQNKDQAKEPLTTIRSIALEGDQFVIKTSGADQAANVSAVNSQNRIVIDIPYGQLDPTLKLNDKGEGTIKVNRAGVSQIRYLLFSKESSIVRIIIDLTNRVDFKPSVKKVPNQLSWTISAAKDKYKVVIDPGHGGKDSGAISATKRMEKDFVLSLGLKVNKLLQKEPKIEPYMTRGDDTFVELADRASFANNMNADLFVSIHANSAGKESVEGVETYYYTDQSLPFAKLMHEQLLKSTQFPDRKVKQENFYVVKNTTMPSLLLEIGFLTNKSEEAVMYQDAFQDRVAASIVAAIKQQLNID</sequence>
<dbReference type="Pfam" id="PF07833">
    <property type="entry name" value="Cu_amine_oxidN1"/>
    <property type="match status" value="1"/>
</dbReference>
<feature type="chain" id="PRO_5045110529" evidence="3">
    <location>
        <begin position="25"/>
        <end position="571"/>
    </location>
</feature>
<dbReference type="CDD" id="cd02696">
    <property type="entry name" value="MurNAc-LAA"/>
    <property type="match status" value="1"/>
</dbReference>
<dbReference type="PANTHER" id="PTHR30404">
    <property type="entry name" value="N-ACETYLMURAMOYL-L-ALANINE AMIDASE"/>
    <property type="match status" value="1"/>
</dbReference>
<dbReference type="SMART" id="SM00646">
    <property type="entry name" value="Ami_3"/>
    <property type="match status" value="1"/>
</dbReference>
<keyword evidence="3" id="KW-0732">Signal</keyword>
<dbReference type="PANTHER" id="PTHR30404:SF0">
    <property type="entry name" value="N-ACETYLMURAMOYL-L-ALANINE AMIDASE AMIC"/>
    <property type="match status" value="1"/>
</dbReference>
<dbReference type="Gene3D" id="3.40.630.40">
    <property type="entry name" value="Zn-dependent exopeptidases"/>
    <property type="match status" value="1"/>
</dbReference>
<dbReference type="Proteomes" id="UP001057134">
    <property type="component" value="Chromosome"/>
</dbReference>
<evidence type="ECO:0000256" key="2">
    <source>
        <dbReference type="SAM" id="MobiDB-lite"/>
    </source>
</evidence>
<dbReference type="EMBL" id="CP027059">
    <property type="protein sequence ID" value="UQZ81875.1"/>
    <property type="molecule type" value="Genomic_DNA"/>
</dbReference>
<gene>
    <name evidence="5" type="primary">cwlC</name>
    <name evidence="5" type="ORF">SK3146_01031</name>
</gene>
<reference evidence="5" key="1">
    <citation type="submission" date="2018-02" db="EMBL/GenBank/DDBJ databases">
        <authorList>
            <person name="Kim S.-K."/>
            <person name="Jung H.-I."/>
            <person name="Lee S.-W."/>
        </authorList>
    </citation>
    <scope>NUCLEOTIDE SEQUENCE</scope>
    <source>
        <strain evidence="5">SK3146</strain>
    </source>
</reference>
<evidence type="ECO:0000313" key="5">
    <source>
        <dbReference type="EMBL" id="UQZ81875.1"/>
    </source>
</evidence>
<organism evidence="5 6">
    <name type="scientific">Paenibacillus konkukensis</name>
    <dbReference type="NCBI Taxonomy" id="2020716"/>
    <lineage>
        <taxon>Bacteria</taxon>
        <taxon>Bacillati</taxon>
        <taxon>Bacillota</taxon>
        <taxon>Bacilli</taxon>
        <taxon>Bacillales</taxon>
        <taxon>Paenibacillaceae</taxon>
        <taxon>Paenibacillus</taxon>
    </lineage>
</organism>
<evidence type="ECO:0000313" key="6">
    <source>
        <dbReference type="Proteomes" id="UP001057134"/>
    </source>
</evidence>
<dbReference type="EC" id="3.5.1.28" evidence="5"/>
<protein>
    <submittedName>
        <fullName evidence="5">Sporulation-specific N-acetylmuramoyl-L-alanine amidase</fullName>
        <ecNumber evidence="5">3.5.1.28</ecNumber>
    </submittedName>
</protein>
<dbReference type="RefSeq" id="WP_249864074.1">
    <property type="nucleotide sequence ID" value="NZ_CP027059.1"/>
</dbReference>
<keyword evidence="6" id="KW-1185">Reference proteome</keyword>
<dbReference type="InterPro" id="IPR050695">
    <property type="entry name" value="N-acetylmuramoyl_amidase_3"/>
</dbReference>
<name>A0ABY4RIN3_9BACL</name>
<evidence type="ECO:0000259" key="4">
    <source>
        <dbReference type="SMART" id="SM00646"/>
    </source>
</evidence>
<dbReference type="SUPFAM" id="SSF53187">
    <property type="entry name" value="Zn-dependent exopeptidases"/>
    <property type="match status" value="1"/>
</dbReference>
<keyword evidence="1 5" id="KW-0378">Hydrolase</keyword>
<dbReference type="Pfam" id="PF01520">
    <property type="entry name" value="Amidase_3"/>
    <property type="match status" value="1"/>
</dbReference>
<feature type="compositionally biased region" description="Low complexity" evidence="2">
    <location>
        <begin position="153"/>
        <end position="166"/>
    </location>
</feature>
<dbReference type="InterPro" id="IPR002508">
    <property type="entry name" value="MurNAc-LAA_cat"/>
</dbReference>
<feature type="domain" description="MurNAc-LAA" evidence="4">
    <location>
        <begin position="457"/>
        <end position="565"/>
    </location>
</feature>
<dbReference type="InterPro" id="IPR012854">
    <property type="entry name" value="Cu_amine_oxidase-like_N"/>
</dbReference>
<proteinExistence type="predicted"/>
<feature type="signal peptide" evidence="3">
    <location>
        <begin position="1"/>
        <end position="24"/>
    </location>
</feature>
<reference evidence="5" key="2">
    <citation type="journal article" date="2021" name="J Anim Sci Technol">
        <title>Complete genome sequence of Paenibacillus konkukensis sp. nov. SK3146 as a potential probiotic strain.</title>
        <authorList>
            <person name="Jung H.I."/>
            <person name="Park S."/>
            <person name="Niu K.M."/>
            <person name="Lee S.W."/>
            <person name="Kothari D."/>
            <person name="Yi K.J."/>
            <person name="Kim S.K."/>
        </authorList>
    </citation>
    <scope>NUCLEOTIDE SEQUENCE</scope>
    <source>
        <strain evidence="5">SK3146</strain>
    </source>
</reference>
<evidence type="ECO:0000256" key="3">
    <source>
        <dbReference type="SAM" id="SignalP"/>
    </source>
</evidence>
<feature type="compositionally biased region" description="Basic and acidic residues" evidence="2">
    <location>
        <begin position="264"/>
        <end position="278"/>
    </location>
</feature>
<dbReference type="Gene3D" id="3.30.457.10">
    <property type="entry name" value="Copper amine oxidase-like, N-terminal domain"/>
    <property type="match status" value="1"/>
</dbReference>
<feature type="region of interest" description="Disordered" evidence="2">
    <location>
        <begin position="150"/>
        <end position="279"/>
    </location>
</feature>